<dbReference type="Pfam" id="PF00990">
    <property type="entry name" value="GGDEF"/>
    <property type="match status" value="1"/>
</dbReference>
<dbReference type="Gene3D" id="3.30.450.40">
    <property type="match status" value="1"/>
</dbReference>
<reference evidence="3 4" key="1">
    <citation type="submission" date="2023-10" db="EMBL/GenBank/DDBJ databases">
        <title>Complete Genome Sequence of Limnobacter thiooxidans CS-K2T, Isolated from freshwater lake sediments in Bavaria, Germany.</title>
        <authorList>
            <person name="Naruki M."/>
            <person name="Watanabe A."/>
            <person name="Warashina T."/>
            <person name="Morita T."/>
            <person name="Arakawa K."/>
        </authorList>
    </citation>
    <scope>NUCLEOTIDE SEQUENCE [LARGE SCALE GENOMIC DNA]</scope>
    <source>
        <strain evidence="3 4">CS-K2</strain>
    </source>
</reference>
<dbReference type="PANTHER" id="PTHR43102:SF2">
    <property type="entry name" value="GAF DOMAIN-CONTAINING PROTEIN"/>
    <property type="match status" value="1"/>
</dbReference>
<dbReference type="SUPFAM" id="SSF55073">
    <property type="entry name" value="Nucleotide cyclase"/>
    <property type="match status" value="1"/>
</dbReference>
<feature type="domain" description="GGDEF" evidence="2">
    <location>
        <begin position="172"/>
        <end position="330"/>
    </location>
</feature>
<dbReference type="InterPro" id="IPR003018">
    <property type="entry name" value="GAF"/>
</dbReference>
<accession>A0AA86MDM0</accession>
<gene>
    <name evidence="3" type="ORF">RGQ30_15820</name>
</gene>
<dbReference type="SUPFAM" id="SSF55781">
    <property type="entry name" value="GAF domain-like"/>
    <property type="match status" value="1"/>
</dbReference>
<sequence>MQKPVLPINEDERSRAIQKLGMIYSPSEARFDRITRLACRHFDTDSALLTIVYKETQWFKSLQGLSVCSTDREISFCGHAILNEDEPLVVENALQDSRFVDNPLVMEGPKIRFYAGQPVKDSFGVVIGTLCLIDSVPRSFSKEDRQDLRDFGRLVEAEIAQPMEDSVLSRFVFSLTENQRSLLIDPIIGSWNRRGLEALLQLELQHASRKNENVSLIWVKLSSFDLLLNRFGHERIVDFSKFTASIIRDNLPKGAGIGSLGADSFVAVCSGMPADLVSRLIEQLKLQFSQLTLETHGVKALVDVEIHYLTLSGQDLKGTAVQVVDKLLTLV</sequence>
<dbReference type="Gene3D" id="3.30.70.270">
    <property type="match status" value="1"/>
</dbReference>
<evidence type="ECO:0000259" key="1">
    <source>
        <dbReference type="SMART" id="SM00065"/>
    </source>
</evidence>
<dbReference type="InterPro" id="IPR000160">
    <property type="entry name" value="GGDEF_dom"/>
</dbReference>
<dbReference type="PANTHER" id="PTHR43102">
    <property type="entry name" value="SLR1143 PROTEIN"/>
    <property type="match status" value="1"/>
</dbReference>
<dbReference type="InterPro" id="IPR043128">
    <property type="entry name" value="Rev_trsase/Diguanyl_cyclase"/>
</dbReference>
<dbReference type="RefSeq" id="WP_130556417.1">
    <property type="nucleotide sequence ID" value="NZ_AP028947.1"/>
</dbReference>
<dbReference type="KEGG" id="lto:RGQ30_15820"/>
<evidence type="ECO:0000259" key="2">
    <source>
        <dbReference type="SMART" id="SM00267"/>
    </source>
</evidence>
<evidence type="ECO:0000313" key="3">
    <source>
        <dbReference type="EMBL" id="BET26081.1"/>
    </source>
</evidence>
<dbReference type="AlphaFoldDB" id="A0AA86MDM0"/>
<dbReference type="EMBL" id="AP028947">
    <property type="protein sequence ID" value="BET26081.1"/>
    <property type="molecule type" value="Genomic_DNA"/>
</dbReference>
<dbReference type="Proteomes" id="UP001329151">
    <property type="component" value="Chromosome"/>
</dbReference>
<dbReference type="InterPro" id="IPR029016">
    <property type="entry name" value="GAF-like_dom_sf"/>
</dbReference>
<feature type="domain" description="GAF" evidence="1">
    <location>
        <begin position="26"/>
        <end position="169"/>
    </location>
</feature>
<dbReference type="SMART" id="SM00267">
    <property type="entry name" value="GGDEF"/>
    <property type="match status" value="1"/>
</dbReference>
<dbReference type="InterPro" id="IPR029787">
    <property type="entry name" value="Nucleotide_cyclase"/>
</dbReference>
<dbReference type="SMART" id="SM00065">
    <property type="entry name" value="GAF"/>
    <property type="match status" value="1"/>
</dbReference>
<evidence type="ECO:0000313" key="4">
    <source>
        <dbReference type="Proteomes" id="UP001329151"/>
    </source>
</evidence>
<protein>
    <submittedName>
        <fullName evidence="3">Sensor domain-containing diguanylate cyclase</fullName>
    </submittedName>
</protein>
<name>A0AA86MDM0_9BURK</name>
<dbReference type="Pfam" id="PF01590">
    <property type="entry name" value="GAF"/>
    <property type="match status" value="1"/>
</dbReference>
<proteinExistence type="predicted"/>
<keyword evidence="4" id="KW-1185">Reference proteome</keyword>
<organism evidence="3 4">
    <name type="scientific">Limnobacter thiooxidans</name>
    <dbReference type="NCBI Taxonomy" id="131080"/>
    <lineage>
        <taxon>Bacteria</taxon>
        <taxon>Pseudomonadati</taxon>
        <taxon>Pseudomonadota</taxon>
        <taxon>Betaproteobacteria</taxon>
        <taxon>Burkholderiales</taxon>
        <taxon>Burkholderiaceae</taxon>
        <taxon>Limnobacter</taxon>
    </lineage>
</organism>